<dbReference type="Proteomes" id="UP000324585">
    <property type="component" value="Unassembled WGS sequence"/>
</dbReference>
<evidence type="ECO:0000313" key="8">
    <source>
        <dbReference type="EMBL" id="KAA8498854.1"/>
    </source>
</evidence>
<accession>A0A5J4Z772</accession>
<keyword evidence="9" id="KW-1185">Reference proteome</keyword>
<name>A0A5J4Z772_PORPP</name>
<evidence type="ECO:0000256" key="7">
    <source>
        <dbReference type="SAM" id="MobiDB-lite"/>
    </source>
</evidence>
<dbReference type="GO" id="GO:0006260">
    <property type="term" value="P:DNA replication"/>
    <property type="evidence" value="ECO:0007669"/>
    <property type="project" value="UniProtKB-KW"/>
</dbReference>
<evidence type="ECO:0000256" key="2">
    <source>
        <dbReference type="ARBA" id="ARBA00022705"/>
    </source>
</evidence>
<protein>
    <submittedName>
        <fullName evidence="8">Uncharacterized protein</fullName>
    </submittedName>
</protein>
<evidence type="ECO:0000256" key="5">
    <source>
        <dbReference type="ARBA" id="ARBA00023306"/>
    </source>
</evidence>
<feature type="region of interest" description="Disordered" evidence="7">
    <location>
        <begin position="98"/>
        <end position="118"/>
    </location>
</feature>
<gene>
    <name evidence="8" type="ORF">FVE85_6439</name>
</gene>
<proteinExistence type="inferred from homology"/>
<sequence length="221" mass="23926">MPHLGPWQCGKSKDTVHSLILNAQFRTCEMHCNGMPCGGWERGCARSGAKTRCRRVAKEETMKGAVLCTGADGGAAEWVLMELQGTVNAVAPDCGAEASAGLPDHQQDGREHASANDAESCPAGVMEWSALDGIPVGNLLMDPNSDQAVLVIQNHRLNGKQVVLRKPLHVMRRSDESTPTGQVKWEIIGKVTRSVVFKERPTPIVRQTGVKAQSKKRSFFG</sequence>
<evidence type="ECO:0000256" key="3">
    <source>
        <dbReference type="ARBA" id="ARBA00023125"/>
    </source>
</evidence>
<reference evidence="9" key="1">
    <citation type="journal article" date="2019" name="Nat. Commun.">
        <title>Expansion of phycobilisome linker gene families in mesophilic red algae.</title>
        <authorList>
            <person name="Lee J."/>
            <person name="Kim D."/>
            <person name="Bhattacharya D."/>
            <person name="Yoon H.S."/>
        </authorList>
    </citation>
    <scope>NUCLEOTIDE SEQUENCE [LARGE SCALE GENOMIC DNA]</scope>
    <source>
        <strain evidence="9">CCMP 1328</strain>
    </source>
</reference>
<evidence type="ECO:0000313" key="9">
    <source>
        <dbReference type="Proteomes" id="UP000324585"/>
    </source>
</evidence>
<dbReference type="PANTHER" id="PTHR28605">
    <property type="entry name" value="CTF8, CHROMOSOME TRANSMISSION FIDELITY FACTOR 8 HOMOLOG (S. CEREVISIAE)"/>
    <property type="match status" value="1"/>
</dbReference>
<dbReference type="GO" id="GO:0003677">
    <property type="term" value="F:DNA binding"/>
    <property type="evidence" value="ECO:0007669"/>
    <property type="project" value="UniProtKB-KW"/>
</dbReference>
<dbReference type="EMBL" id="VRMN01000001">
    <property type="protein sequence ID" value="KAA8498854.1"/>
    <property type="molecule type" value="Genomic_DNA"/>
</dbReference>
<keyword evidence="5" id="KW-0131">Cell cycle</keyword>
<comment type="similarity">
    <text evidence="6">Belongs to the CTF8 family.</text>
</comment>
<comment type="subcellular location">
    <subcellularLocation>
        <location evidence="1">Nucleus</location>
    </subcellularLocation>
</comment>
<dbReference type="PANTHER" id="PTHR28605:SF1">
    <property type="entry name" value="CHROMOSOME TRANSMISSION FIDELITY FACTOR 8"/>
    <property type="match status" value="1"/>
</dbReference>
<keyword evidence="4" id="KW-0539">Nucleus</keyword>
<feature type="compositionally biased region" description="Basic and acidic residues" evidence="7">
    <location>
        <begin position="105"/>
        <end position="114"/>
    </location>
</feature>
<dbReference type="GO" id="GO:0007064">
    <property type="term" value="P:mitotic sister chromatid cohesion"/>
    <property type="evidence" value="ECO:0007669"/>
    <property type="project" value="InterPro"/>
</dbReference>
<evidence type="ECO:0000256" key="4">
    <source>
        <dbReference type="ARBA" id="ARBA00023242"/>
    </source>
</evidence>
<dbReference type="GO" id="GO:0031390">
    <property type="term" value="C:Ctf18 RFC-like complex"/>
    <property type="evidence" value="ECO:0007669"/>
    <property type="project" value="InterPro"/>
</dbReference>
<dbReference type="AlphaFoldDB" id="A0A5J4Z772"/>
<evidence type="ECO:0000256" key="6">
    <source>
        <dbReference type="ARBA" id="ARBA00038447"/>
    </source>
</evidence>
<evidence type="ECO:0000256" key="1">
    <source>
        <dbReference type="ARBA" id="ARBA00004123"/>
    </source>
</evidence>
<dbReference type="InterPro" id="IPR018607">
    <property type="entry name" value="Ctf8"/>
</dbReference>
<keyword evidence="3" id="KW-0238">DNA-binding</keyword>
<keyword evidence="2" id="KW-0235">DNA replication</keyword>
<dbReference type="Pfam" id="PF09696">
    <property type="entry name" value="Ctf8"/>
    <property type="match status" value="1"/>
</dbReference>
<dbReference type="OrthoDB" id="121932at2759"/>
<comment type="caution">
    <text evidence="8">The sequence shown here is derived from an EMBL/GenBank/DDBJ whole genome shotgun (WGS) entry which is preliminary data.</text>
</comment>
<organism evidence="8 9">
    <name type="scientific">Porphyridium purpureum</name>
    <name type="common">Red alga</name>
    <name type="synonym">Porphyridium cruentum</name>
    <dbReference type="NCBI Taxonomy" id="35688"/>
    <lineage>
        <taxon>Eukaryota</taxon>
        <taxon>Rhodophyta</taxon>
        <taxon>Bangiophyceae</taxon>
        <taxon>Porphyridiales</taxon>
        <taxon>Porphyridiaceae</taxon>
        <taxon>Porphyridium</taxon>
    </lineage>
</organism>